<feature type="region of interest" description="Disordered" evidence="1">
    <location>
        <begin position="359"/>
        <end position="415"/>
    </location>
</feature>
<organism evidence="2">
    <name type="scientific">viral metagenome</name>
    <dbReference type="NCBI Taxonomy" id="1070528"/>
    <lineage>
        <taxon>unclassified sequences</taxon>
        <taxon>metagenomes</taxon>
        <taxon>organismal metagenomes</taxon>
    </lineage>
</organism>
<feature type="compositionally biased region" description="Polar residues" evidence="1">
    <location>
        <begin position="359"/>
        <end position="369"/>
    </location>
</feature>
<reference evidence="2" key="1">
    <citation type="journal article" date="2020" name="Nature">
        <title>Giant virus diversity and host interactions through global metagenomics.</title>
        <authorList>
            <person name="Schulz F."/>
            <person name="Roux S."/>
            <person name="Paez-Espino D."/>
            <person name="Jungbluth S."/>
            <person name="Walsh D.A."/>
            <person name="Denef V.J."/>
            <person name="McMahon K.D."/>
            <person name="Konstantinidis K.T."/>
            <person name="Eloe-Fadrosh E.A."/>
            <person name="Kyrpides N.C."/>
            <person name="Woyke T."/>
        </authorList>
    </citation>
    <scope>NUCLEOTIDE SEQUENCE</scope>
    <source>
        <strain evidence="2">GVMAG-S-1101182-85</strain>
    </source>
</reference>
<feature type="compositionally biased region" description="Low complexity" evidence="1">
    <location>
        <begin position="370"/>
        <end position="397"/>
    </location>
</feature>
<sequence>MKTTQILYLLLLVVAIVWVANSAHLLDFKLSEGFASGSDSQGPVPVMPAEPIIPKIISPIDLKTTYLPDPRVAGQLPYGPYAQQASVGSYPYKDPSLLAANVQQMKMLFEDIRGFLAFQGDEVANSSDPTVSLPLTQLRSDNRRLQQEIAVLDRNPGIESSLTQQDVADIQESLTFLQRKVRLFETSGVITEGFTSSEIKTRATGEDLQTLQSSIYAAMLTLSSSGTVDAVTRARILALQNMYNSITDMINKLDKGIWVATDVPVYKEDIAGILPNLANPATAISSVIPTTTSTTGSASGSMVNTPIGEAIASLVGSDNVDNVLQNFAKNGNFNVGVSFGYNALGKSSSTPTNYNASFNVESDGNVTQNSGSSGSSGYSGSATDLGSTDSGSTDSGSNYTAQVTGSPFDSSTPSYLDKSKSSLDWKMRNKAIAEQIRKRGLDPADFGCLPSGSVLSPAFSWRGHTKMICGRLGATLDPGLPQACGCPPDNWSGWSS</sequence>
<feature type="compositionally biased region" description="Polar residues" evidence="1">
    <location>
        <begin position="398"/>
        <end position="414"/>
    </location>
</feature>
<proteinExistence type="predicted"/>
<protein>
    <submittedName>
        <fullName evidence="2">Uncharacterized protein</fullName>
    </submittedName>
</protein>
<evidence type="ECO:0000256" key="1">
    <source>
        <dbReference type="SAM" id="MobiDB-lite"/>
    </source>
</evidence>
<evidence type="ECO:0000313" key="2">
    <source>
        <dbReference type="EMBL" id="QHU13899.1"/>
    </source>
</evidence>
<name>A0A6C0K853_9ZZZZ</name>
<accession>A0A6C0K853</accession>
<dbReference type="AlphaFoldDB" id="A0A6C0K853"/>
<dbReference type="EMBL" id="MN740827">
    <property type="protein sequence ID" value="QHU13899.1"/>
    <property type="molecule type" value="Genomic_DNA"/>
</dbReference>